<dbReference type="OrthoDB" id="10519946at2759"/>
<reference evidence="2" key="1">
    <citation type="journal article" date="2020" name="Stud. Mycol.">
        <title>101 Dothideomycetes genomes: a test case for predicting lifestyles and emergence of pathogens.</title>
        <authorList>
            <person name="Haridas S."/>
            <person name="Albert R."/>
            <person name="Binder M."/>
            <person name="Bloem J."/>
            <person name="Labutti K."/>
            <person name="Salamov A."/>
            <person name="Andreopoulos B."/>
            <person name="Baker S."/>
            <person name="Barry K."/>
            <person name="Bills G."/>
            <person name="Bluhm B."/>
            <person name="Cannon C."/>
            <person name="Castanera R."/>
            <person name="Culley D."/>
            <person name="Daum C."/>
            <person name="Ezra D."/>
            <person name="Gonzalez J."/>
            <person name="Henrissat B."/>
            <person name="Kuo A."/>
            <person name="Liang C."/>
            <person name="Lipzen A."/>
            <person name="Lutzoni F."/>
            <person name="Magnuson J."/>
            <person name="Mondo S."/>
            <person name="Nolan M."/>
            <person name="Ohm R."/>
            <person name="Pangilinan J."/>
            <person name="Park H.-J."/>
            <person name="Ramirez L."/>
            <person name="Alfaro M."/>
            <person name="Sun H."/>
            <person name="Tritt A."/>
            <person name="Yoshinaga Y."/>
            <person name="Zwiers L.-H."/>
            <person name="Turgeon B."/>
            <person name="Goodwin S."/>
            <person name="Spatafora J."/>
            <person name="Crous P."/>
            <person name="Grigoriev I."/>
        </authorList>
    </citation>
    <scope>NUCLEOTIDE SEQUENCE</scope>
    <source>
        <strain evidence="2">HMLAC05119</strain>
    </source>
</reference>
<dbReference type="EMBL" id="ML979133">
    <property type="protein sequence ID" value="KAF1918649.1"/>
    <property type="molecule type" value="Genomic_DNA"/>
</dbReference>
<gene>
    <name evidence="2" type="ORF">BDU57DRAFT_511363</name>
</gene>
<dbReference type="Proteomes" id="UP000800096">
    <property type="component" value="Unassembled WGS sequence"/>
</dbReference>
<protein>
    <submittedName>
        <fullName evidence="2">Uncharacterized protein</fullName>
    </submittedName>
</protein>
<evidence type="ECO:0000313" key="2">
    <source>
        <dbReference type="EMBL" id="KAF1918649.1"/>
    </source>
</evidence>
<evidence type="ECO:0000313" key="3">
    <source>
        <dbReference type="Proteomes" id="UP000800096"/>
    </source>
</evidence>
<sequence>MHGFLAETQTTRSGPLDRHPDRRDAVKSSTYTYNGTARQGAAKNVPAFRSSPHHGSR</sequence>
<proteinExistence type="predicted"/>
<accession>A0A6A5QTA5</accession>
<organism evidence="2 3">
    <name type="scientific">Ampelomyces quisqualis</name>
    <name type="common">Powdery mildew agent</name>
    <dbReference type="NCBI Taxonomy" id="50730"/>
    <lineage>
        <taxon>Eukaryota</taxon>
        <taxon>Fungi</taxon>
        <taxon>Dikarya</taxon>
        <taxon>Ascomycota</taxon>
        <taxon>Pezizomycotina</taxon>
        <taxon>Dothideomycetes</taxon>
        <taxon>Pleosporomycetidae</taxon>
        <taxon>Pleosporales</taxon>
        <taxon>Pleosporineae</taxon>
        <taxon>Phaeosphaeriaceae</taxon>
        <taxon>Ampelomyces</taxon>
    </lineage>
</organism>
<feature type="compositionally biased region" description="Polar residues" evidence="1">
    <location>
        <begin position="27"/>
        <end position="37"/>
    </location>
</feature>
<name>A0A6A5QTA5_AMPQU</name>
<feature type="region of interest" description="Disordered" evidence="1">
    <location>
        <begin position="1"/>
        <end position="57"/>
    </location>
</feature>
<keyword evidence="3" id="KW-1185">Reference proteome</keyword>
<evidence type="ECO:0000256" key="1">
    <source>
        <dbReference type="SAM" id="MobiDB-lite"/>
    </source>
</evidence>
<feature type="compositionally biased region" description="Basic and acidic residues" evidence="1">
    <location>
        <begin position="15"/>
        <end position="26"/>
    </location>
</feature>
<dbReference type="AlphaFoldDB" id="A0A6A5QTA5"/>